<evidence type="ECO:0000256" key="2">
    <source>
        <dbReference type="ARBA" id="ARBA00022606"/>
    </source>
</evidence>
<dbReference type="VEuPathDB" id="VectorBase:ADIR002713"/>
<dbReference type="EnsemblMetazoa" id="ADIR002713-RA">
    <property type="protein sequence ID" value="ADIR002713-PA"/>
    <property type="gene ID" value="ADIR002713"/>
</dbReference>
<accession>A0A182N4Z8</accession>
<keyword evidence="4" id="KW-1133">Transmembrane helix</keyword>
<evidence type="ECO:0000313" key="7">
    <source>
        <dbReference type="Proteomes" id="UP000075884"/>
    </source>
</evidence>
<name>A0A182N4Z8_9DIPT</name>
<evidence type="ECO:0000256" key="1">
    <source>
        <dbReference type="ARBA" id="ARBA00005298"/>
    </source>
</evidence>
<feature type="region of interest" description="Disordered" evidence="3">
    <location>
        <begin position="340"/>
        <end position="406"/>
    </location>
</feature>
<proteinExistence type="inferred from homology"/>
<dbReference type="AlphaFoldDB" id="A0A182N4Z8"/>
<feature type="compositionally biased region" description="Basic and acidic residues" evidence="3">
    <location>
        <begin position="388"/>
        <end position="406"/>
    </location>
</feature>
<dbReference type="Gene3D" id="2.60.40.640">
    <property type="match status" value="4"/>
</dbReference>
<protein>
    <recommendedName>
        <fullName evidence="5">Arrestin C-terminal-like domain-containing protein</fullName>
    </recommendedName>
</protein>
<dbReference type="InterPro" id="IPR014752">
    <property type="entry name" value="Arrestin-like_C"/>
</dbReference>
<evidence type="ECO:0000256" key="4">
    <source>
        <dbReference type="SAM" id="Phobius"/>
    </source>
</evidence>
<feature type="domain" description="Arrestin C-terminal-like" evidence="5">
    <location>
        <begin position="598"/>
        <end position="738"/>
    </location>
</feature>
<dbReference type="InterPro" id="IPR011021">
    <property type="entry name" value="Arrestin-like_N"/>
</dbReference>
<reference evidence="7" key="1">
    <citation type="submission" date="2013-03" db="EMBL/GenBank/DDBJ databases">
        <title>The Genome Sequence of Anopheles dirus WRAIR2.</title>
        <authorList>
            <consortium name="The Broad Institute Genomics Platform"/>
            <person name="Neafsey D.E."/>
            <person name="Walton C."/>
            <person name="Walker B."/>
            <person name="Young S.K."/>
            <person name="Zeng Q."/>
            <person name="Gargeya S."/>
            <person name="Fitzgerald M."/>
            <person name="Haas B."/>
            <person name="Abouelleil A."/>
            <person name="Allen A.W."/>
            <person name="Alvarado L."/>
            <person name="Arachchi H.M."/>
            <person name="Berlin A.M."/>
            <person name="Chapman S.B."/>
            <person name="Gainer-Dewar J."/>
            <person name="Goldberg J."/>
            <person name="Griggs A."/>
            <person name="Gujja S."/>
            <person name="Hansen M."/>
            <person name="Howarth C."/>
            <person name="Imamovic A."/>
            <person name="Ireland A."/>
            <person name="Larimer J."/>
            <person name="McCowan C."/>
            <person name="Murphy C."/>
            <person name="Pearson M."/>
            <person name="Poon T.W."/>
            <person name="Priest M."/>
            <person name="Roberts A."/>
            <person name="Saif S."/>
            <person name="Shea T."/>
            <person name="Sisk P."/>
            <person name="Sykes S."/>
            <person name="Wortman J."/>
            <person name="Nusbaum C."/>
            <person name="Birren B."/>
        </authorList>
    </citation>
    <scope>NUCLEOTIDE SEQUENCE [LARGE SCALE GENOMIC DNA]</scope>
    <source>
        <strain evidence="7">WRAIR2</strain>
    </source>
</reference>
<dbReference type="PANTHER" id="PTHR11188:SF167">
    <property type="entry name" value="ARRESTIN C-TERMINAL-LIKE DOMAIN-CONTAINING PROTEIN-RELATED"/>
    <property type="match status" value="1"/>
</dbReference>
<dbReference type="Proteomes" id="UP000075884">
    <property type="component" value="Unassembled WGS sequence"/>
</dbReference>
<keyword evidence="7" id="KW-1185">Reference proteome</keyword>
<dbReference type="InterPro" id="IPR011022">
    <property type="entry name" value="Arrestin_C-like"/>
</dbReference>
<keyword evidence="4" id="KW-0812">Transmembrane</keyword>
<keyword evidence="2" id="KW-0716">Sensory transduction</keyword>
<organism evidence="6 7">
    <name type="scientific">Anopheles dirus</name>
    <dbReference type="NCBI Taxonomy" id="7168"/>
    <lineage>
        <taxon>Eukaryota</taxon>
        <taxon>Metazoa</taxon>
        <taxon>Ecdysozoa</taxon>
        <taxon>Arthropoda</taxon>
        <taxon>Hexapoda</taxon>
        <taxon>Insecta</taxon>
        <taxon>Pterygota</taxon>
        <taxon>Neoptera</taxon>
        <taxon>Endopterygota</taxon>
        <taxon>Diptera</taxon>
        <taxon>Nematocera</taxon>
        <taxon>Culicoidea</taxon>
        <taxon>Culicidae</taxon>
        <taxon>Anophelinae</taxon>
        <taxon>Anopheles</taxon>
    </lineage>
</organism>
<feature type="transmembrane region" description="Helical" evidence="4">
    <location>
        <begin position="306"/>
        <end position="326"/>
    </location>
</feature>
<evidence type="ECO:0000313" key="6">
    <source>
        <dbReference type="EnsemblMetazoa" id="ADIR002713-PA"/>
    </source>
</evidence>
<dbReference type="SMART" id="SM01017">
    <property type="entry name" value="Arrestin_C"/>
    <property type="match status" value="3"/>
</dbReference>
<evidence type="ECO:0000256" key="3">
    <source>
        <dbReference type="SAM" id="MobiDB-lite"/>
    </source>
</evidence>
<dbReference type="InterPro" id="IPR050357">
    <property type="entry name" value="Arrestin_domain-protein"/>
</dbReference>
<comment type="similarity">
    <text evidence="1">Belongs to the arrestin family.</text>
</comment>
<keyword evidence="4" id="KW-0472">Membrane</keyword>
<feature type="domain" description="Arrestin C-terminal-like" evidence="5">
    <location>
        <begin position="9"/>
        <end position="156"/>
    </location>
</feature>
<evidence type="ECO:0000259" key="5">
    <source>
        <dbReference type="SMART" id="SM01017"/>
    </source>
</evidence>
<feature type="compositionally biased region" description="Low complexity" evidence="3">
    <location>
        <begin position="342"/>
        <end position="353"/>
    </location>
</feature>
<dbReference type="Pfam" id="PF00339">
    <property type="entry name" value="Arrestin_N"/>
    <property type="match status" value="2"/>
</dbReference>
<sequence>MGREKKTKTSKHIKCDVQFDNNPQGVFHAGDTVSGTVEIQLEKLKKFRGVSLRINGFAATSWNAKVPGGDAKSPKKKKKAHFNGREDYFGSINYLVGSDVGNPLEVVPGVYRYPFTCDIPPTAPSSKEGKYGHIRYVVKVSLERPWKYDHVFQVPFLVKSHADLSLAPDRMLKPARAEVIQSFYFGLTDPLIVTATTPRTGYAPGEVIEVTIHVNNQSSVDVRDIAIKFQRIDTFLSQVPSVQQHHEHTVMEDRTIGRVAGRNDAVFEENILIGSTVPSDDERCKIIMTRYEVQLLVRPVRSRKKLLLTLPIVVGTVGVPSTLYPMQLLAKERAALGMDDVTAGPGTATALTPPESPPPYPDDAQPSTSRAFSVDNLTDAPAAPTTTDDVKEHEFEKGSEPYTPRDFDDELAVAKMPKEKTSKHVKCDILFDNNSSGIFSSGDHVSGVIELHLTKLKKVRGVCLLISGYSTVFWEAKVPDGPKNKKVKAQFKGREDFIKKKQYLAGSENGAGMQLPPNLVRYKFDFAIPPSAPTSMEGKYGHVRYLLQVTLERPWKFDHNFQQPFTVVCPADLNHSNEVLCIPTKAESMITFYCGFCRSRPLMVSATTPKSGYAPGETIDLEVFVQNSSKVAVSEIEIKFQKILTFTSQTRVIAQTQIPKEENNVQYEVLEVRKIPKTEGENDARFVEHFVVGPVPSTETTHSRIVAVRYELAIVVKPQASTKRMKLQIPITIGKIPLAGSATPYAMSGGLQKLSDTLSDQSTAPPAYEA</sequence>
<dbReference type="Pfam" id="PF02752">
    <property type="entry name" value="Arrestin_C"/>
    <property type="match status" value="2"/>
</dbReference>
<feature type="domain" description="Arrestin C-terminal-like" evidence="5">
    <location>
        <begin position="187"/>
        <end position="319"/>
    </location>
</feature>
<dbReference type="InterPro" id="IPR014756">
    <property type="entry name" value="Ig_E-set"/>
</dbReference>
<dbReference type="STRING" id="7168.A0A182N4Z8"/>
<dbReference type="PANTHER" id="PTHR11188">
    <property type="entry name" value="ARRESTIN DOMAIN CONTAINING PROTEIN"/>
    <property type="match status" value="1"/>
</dbReference>
<dbReference type="SUPFAM" id="SSF81296">
    <property type="entry name" value="E set domains"/>
    <property type="match status" value="4"/>
</dbReference>
<feature type="compositionally biased region" description="Low complexity" evidence="3">
    <location>
        <begin position="378"/>
        <end position="387"/>
    </location>
</feature>
<reference evidence="6" key="2">
    <citation type="submission" date="2020-05" db="UniProtKB">
        <authorList>
            <consortium name="EnsemblMetazoa"/>
        </authorList>
    </citation>
    <scope>IDENTIFICATION</scope>
    <source>
        <strain evidence="6">WRAIR2</strain>
    </source>
</reference>
<dbReference type="GO" id="GO:0015031">
    <property type="term" value="P:protein transport"/>
    <property type="evidence" value="ECO:0007669"/>
    <property type="project" value="TreeGrafter"/>
</dbReference>
<dbReference type="GO" id="GO:0005737">
    <property type="term" value="C:cytoplasm"/>
    <property type="evidence" value="ECO:0007669"/>
    <property type="project" value="TreeGrafter"/>
</dbReference>